<evidence type="ECO:0000313" key="2">
    <source>
        <dbReference type="EMBL" id="EGT32431.1"/>
    </source>
</evidence>
<dbReference type="InParanoid" id="G0MJQ4"/>
<keyword evidence="1" id="KW-1133">Transmembrane helix</keyword>
<dbReference type="AlphaFoldDB" id="G0MJQ4"/>
<name>G0MJQ4_CAEBE</name>
<reference evidence="3" key="1">
    <citation type="submission" date="2011-07" db="EMBL/GenBank/DDBJ databases">
        <authorList>
            <consortium name="Caenorhabditis brenneri Sequencing and Analysis Consortium"/>
            <person name="Wilson R.K."/>
        </authorList>
    </citation>
    <scope>NUCLEOTIDE SEQUENCE [LARGE SCALE GENOMIC DNA]</scope>
    <source>
        <strain evidence="3">PB2801</strain>
    </source>
</reference>
<dbReference type="HOGENOM" id="CLU_2335472_0_0_1"/>
<sequence length="98" mass="10325">MEEKPLPLTEKLLWFCLTCICLIVYLALIHFFCSDGEKSNQTSRNNNSGYDDGLYHIGSTGYEMGTGHSGGGGDHCGGDSGDGGDCDGDFGGDCGADF</sequence>
<organism evidence="3">
    <name type="scientific">Caenorhabditis brenneri</name>
    <name type="common">Nematode worm</name>
    <dbReference type="NCBI Taxonomy" id="135651"/>
    <lineage>
        <taxon>Eukaryota</taxon>
        <taxon>Metazoa</taxon>
        <taxon>Ecdysozoa</taxon>
        <taxon>Nematoda</taxon>
        <taxon>Chromadorea</taxon>
        <taxon>Rhabditida</taxon>
        <taxon>Rhabditina</taxon>
        <taxon>Rhabditomorpha</taxon>
        <taxon>Rhabditoidea</taxon>
        <taxon>Rhabditidae</taxon>
        <taxon>Peloderinae</taxon>
        <taxon>Caenorhabditis</taxon>
    </lineage>
</organism>
<dbReference type="Proteomes" id="UP000008068">
    <property type="component" value="Unassembled WGS sequence"/>
</dbReference>
<feature type="transmembrane region" description="Helical" evidence="1">
    <location>
        <begin position="12"/>
        <end position="33"/>
    </location>
</feature>
<keyword evidence="1" id="KW-0812">Transmembrane</keyword>
<protein>
    <submittedName>
        <fullName evidence="2">Uncharacterized protein</fullName>
    </submittedName>
</protein>
<evidence type="ECO:0000256" key="1">
    <source>
        <dbReference type="SAM" id="Phobius"/>
    </source>
</evidence>
<keyword evidence="3" id="KW-1185">Reference proteome</keyword>
<dbReference type="EMBL" id="GL379797">
    <property type="protein sequence ID" value="EGT32431.1"/>
    <property type="molecule type" value="Genomic_DNA"/>
</dbReference>
<gene>
    <name evidence="2" type="ORF">CAEBREN_22482</name>
</gene>
<evidence type="ECO:0000313" key="3">
    <source>
        <dbReference type="Proteomes" id="UP000008068"/>
    </source>
</evidence>
<keyword evidence="1" id="KW-0472">Membrane</keyword>
<proteinExistence type="predicted"/>
<accession>G0MJQ4</accession>